<feature type="non-terminal residue" evidence="1">
    <location>
        <position position="1"/>
    </location>
</feature>
<dbReference type="Proteomes" id="UP000076532">
    <property type="component" value="Unassembled WGS sequence"/>
</dbReference>
<dbReference type="AlphaFoldDB" id="A0A166EHL7"/>
<sequence>IGDSARCDDQVLMTGVSGELEGCIISAMMNEAEKMGGRCKTGEKVMGGRRGS</sequence>
<evidence type="ECO:0000313" key="2">
    <source>
        <dbReference type="Proteomes" id="UP000076532"/>
    </source>
</evidence>
<name>A0A166EHL7_9AGAM</name>
<evidence type="ECO:0000313" key="1">
    <source>
        <dbReference type="EMBL" id="KZP15777.1"/>
    </source>
</evidence>
<organism evidence="1 2">
    <name type="scientific">Athelia psychrophila</name>
    <dbReference type="NCBI Taxonomy" id="1759441"/>
    <lineage>
        <taxon>Eukaryota</taxon>
        <taxon>Fungi</taxon>
        <taxon>Dikarya</taxon>
        <taxon>Basidiomycota</taxon>
        <taxon>Agaricomycotina</taxon>
        <taxon>Agaricomycetes</taxon>
        <taxon>Agaricomycetidae</taxon>
        <taxon>Atheliales</taxon>
        <taxon>Atheliaceae</taxon>
        <taxon>Athelia</taxon>
    </lineage>
</organism>
<gene>
    <name evidence="1" type="ORF">FIBSPDRAFT_866989</name>
</gene>
<protein>
    <submittedName>
        <fullName evidence="1">Uncharacterized protein</fullName>
    </submittedName>
</protein>
<keyword evidence="2" id="KW-1185">Reference proteome</keyword>
<reference evidence="1 2" key="1">
    <citation type="journal article" date="2016" name="Mol. Biol. Evol.">
        <title>Comparative Genomics of Early-Diverging Mushroom-Forming Fungi Provides Insights into the Origins of Lignocellulose Decay Capabilities.</title>
        <authorList>
            <person name="Nagy L.G."/>
            <person name="Riley R."/>
            <person name="Tritt A."/>
            <person name="Adam C."/>
            <person name="Daum C."/>
            <person name="Floudas D."/>
            <person name="Sun H."/>
            <person name="Yadav J.S."/>
            <person name="Pangilinan J."/>
            <person name="Larsson K.H."/>
            <person name="Matsuura K."/>
            <person name="Barry K."/>
            <person name="Labutti K."/>
            <person name="Kuo R."/>
            <person name="Ohm R.A."/>
            <person name="Bhattacharya S.S."/>
            <person name="Shirouzu T."/>
            <person name="Yoshinaga Y."/>
            <person name="Martin F.M."/>
            <person name="Grigoriev I.V."/>
            <person name="Hibbett D.S."/>
        </authorList>
    </citation>
    <scope>NUCLEOTIDE SEQUENCE [LARGE SCALE GENOMIC DNA]</scope>
    <source>
        <strain evidence="1 2">CBS 109695</strain>
    </source>
</reference>
<dbReference type="EMBL" id="KV417601">
    <property type="protein sequence ID" value="KZP15777.1"/>
    <property type="molecule type" value="Genomic_DNA"/>
</dbReference>
<proteinExistence type="predicted"/>
<accession>A0A166EHL7</accession>